<gene>
    <name evidence="1" type="ORF">ABVT43_07110</name>
</gene>
<dbReference type="Gene3D" id="3.40.50.300">
    <property type="entry name" value="P-loop containing nucleotide triphosphate hydrolases"/>
    <property type="match status" value="1"/>
</dbReference>
<dbReference type="PROSITE" id="PS00211">
    <property type="entry name" value="ABC_TRANSPORTER_1"/>
    <property type="match status" value="1"/>
</dbReference>
<dbReference type="SUPFAM" id="SSF90123">
    <property type="entry name" value="ABC transporter transmembrane region"/>
    <property type="match status" value="1"/>
</dbReference>
<dbReference type="InterPro" id="IPR011527">
    <property type="entry name" value="ABC1_TM_dom"/>
</dbReference>
<dbReference type="EMBL" id="JBEVCJ010000006">
    <property type="protein sequence ID" value="MET1254887.1"/>
    <property type="molecule type" value="Genomic_DNA"/>
</dbReference>
<dbReference type="Gene3D" id="1.20.1560.10">
    <property type="entry name" value="ABC transporter type 1, transmembrane domain"/>
    <property type="match status" value="1"/>
</dbReference>
<dbReference type="InterPro" id="IPR027417">
    <property type="entry name" value="P-loop_NTPase"/>
</dbReference>
<name>A0ABV2BTI5_9GAMM</name>
<dbReference type="InterPro" id="IPR039421">
    <property type="entry name" value="Type_1_exporter"/>
</dbReference>
<dbReference type="PROSITE" id="PS50893">
    <property type="entry name" value="ABC_TRANSPORTER_2"/>
    <property type="match status" value="1"/>
</dbReference>
<protein>
    <submittedName>
        <fullName evidence="1">ABC transporter ATP-binding protein</fullName>
    </submittedName>
</protein>
<dbReference type="SUPFAM" id="SSF52540">
    <property type="entry name" value="P-loop containing nucleoside triphosphate hydrolases"/>
    <property type="match status" value="1"/>
</dbReference>
<dbReference type="Pfam" id="PF00664">
    <property type="entry name" value="ABC_membrane"/>
    <property type="match status" value="1"/>
</dbReference>
<keyword evidence="1" id="KW-0547">Nucleotide-binding</keyword>
<accession>A0ABV2BTI5</accession>
<dbReference type="Pfam" id="PF00005">
    <property type="entry name" value="ABC_tran"/>
    <property type="match status" value="1"/>
</dbReference>
<keyword evidence="2" id="KW-1185">Reference proteome</keyword>
<dbReference type="InterPro" id="IPR017871">
    <property type="entry name" value="ABC_transporter-like_CS"/>
</dbReference>
<proteinExistence type="predicted"/>
<evidence type="ECO:0000313" key="2">
    <source>
        <dbReference type="Proteomes" id="UP001548189"/>
    </source>
</evidence>
<dbReference type="SMART" id="SM00382">
    <property type="entry name" value="AAA"/>
    <property type="match status" value="1"/>
</dbReference>
<dbReference type="InterPro" id="IPR003593">
    <property type="entry name" value="AAA+_ATPase"/>
</dbReference>
<dbReference type="InterPro" id="IPR003439">
    <property type="entry name" value="ABC_transporter-like_ATP-bd"/>
</dbReference>
<dbReference type="PROSITE" id="PS50929">
    <property type="entry name" value="ABC_TM1F"/>
    <property type="match status" value="1"/>
</dbReference>
<comment type="caution">
    <text evidence="1">The sequence shown here is derived from an EMBL/GenBank/DDBJ whole genome shotgun (WGS) entry which is preliminary data.</text>
</comment>
<evidence type="ECO:0000313" key="1">
    <source>
        <dbReference type="EMBL" id="MET1254887.1"/>
    </source>
</evidence>
<organism evidence="1 2">
    <name type="scientific">Aliikangiella maris</name>
    <dbReference type="NCBI Taxonomy" id="3162458"/>
    <lineage>
        <taxon>Bacteria</taxon>
        <taxon>Pseudomonadati</taxon>
        <taxon>Pseudomonadota</taxon>
        <taxon>Gammaproteobacteria</taxon>
        <taxon>Oceanospirillales</taxon>
        <taxon>Pleioneaceae</taxon>
        <taxon>Aliikangiella</taxon>
    </lineage>
</organism>
<dbReference type="GO" id="GO:0005524">
    <property type="term" value="F:ATP binding"/>
    <property type="evidence" value="ECO:0007669"/>
    <property type="project" value="UniProtKB-KW"/>
</dbReference>
<keyword evidence="1" id="KW-0067">ATP-binding</keyword>
<reference evidence="1 2" key="1">
    <citation type="submission" date="2024-06" db="EMBL/GenBank/DDBJ databases">
        <authorList>
            <person name="Li F."/>
        </authorList>
    </citation>
    <scope>NUCLEOTIDE SEQUENCE [LARGE SCALE GENOMIC DNA]</scope>
    <source>
        <strain evidence="1 2">GXAS 311</strain>
    </source>
</reference>
<dbReference type="Proteomes" id="UP001548189">
    <property type="component" value="Unassembled WGS sequence"/>
</dbReference>
<dbReference type="PANTHER" id="PTHR24221:SF632">
    <property type="entry name" value="ATP-DEPENDENT LIPID A-CORE FLIPPASE"/>
    <property type="match status" value="1"/>
</dbReference>
<dbReference type="InterPro" id="IPR036640">
    <property type="entry name" value="ABC1_TM_sf"/>
</dbReference>
<dbReference type="CDD" id="cd03228">
    <property type="entry name" value="ABCC_MRP_Like"/>
    <property type="match status" value="1"/>
</dbReference>
<sequence length="565" mass="63982">MFFTTTINGLVQALGIVSVMPLIALLTEPSLADTHPYFLTLKSYIPQHLHDSLLIIIGTGAFSILLLGNLFVIFDYWLTLKFFNVKEFKLSVRLLNQYMTGPYLAFKKRRISDMTRNVVSEVDRVIVGSLLSLVGLISDLIIAITIIMLLLYVNVWVTLFASAVIAVTYILVYWFIVKKIETLGEEFTLLESKLYAAIRQSLEFFREIKVTRKNQYFLRRFSQPAKAITRNATRYNILRLFPEQIIEVFAFGLVILIAIYFSTHANTSAMVMSSITFFAFAVYRLIPIIKEIFDGIEDLRYLGISLEHILSEFADTNDEKNSVRLRLAQNPRREKIVFNEIIELTELSFKYESSIKDIFKNLTISIPAKQMTCITGPSGVGKSTLIDLLLGLIKADSGRICIDGVELTQSNLDSWLVQIGYVPQNIRLIEGSILENIAFGIPLAEIDIEQVKQVAKIVEIDSFITQELVEGYYTKIGDSKLTLSGGQKQRIGIARSLYHAPKILLLDEATNELDIETESQILNNLTRLSELTILFVTHKPSVIDRATHIIELQPNKNREGETNDG</sequence>
<dbReference type="PANTHER" id="PTHR24221">
    <property type="entry name" value="ATP-BINDING CASSETTE SUB-FAMILY B"/>
    <property type="match status" value="1"/>
</dbReference>